<dbReference type="GO" id="GO:0006152">
    <property type="term" value="P:purine nucleoside catabolic process"/>
    <property type="evidence" value="ECO:0007669"/>
    <property type="project" value="TreeGrafter"/>
</dbReference>
<dbReference type="GO" id="GO:0045437">
    <property type="term" value="F:uridine nucleosidase activity"/>
    <property type="evidence" value="ECO:0007669"/>
    <property type="project" value="UniProtKB-ARBA"/>
</dbReference>
<comment type="caution">
    <text evidence="4">The sequence shown here is derived from an EMBL/GenBank/DDBJ whole genome shotgun (WGS) entry which is preliminary data.</text>
</comment>
<evidence type="ECO:0000259" key="3">
    <source>
        <dbReference type="Pfam" id="PF01156"/>
    </source>
</evidence>
<reference evidence="4 5" key="1">
    <citation type="submission" date="2019-08" db="EMBL/GenBank/DDBJ databases">
        <title>In-depth cultivation of the pig gut microbiome towards novel bacterial diversity and tailored functional studies.</title>
        <authorList>
            <person name="Wylensek D."/>
            <person name="Hitch T.C.A."/>
            <person name="Clavel T."/>
        </authorList>
    </citation>
    <scope>NUCLEOTIDE SEQUENCE [LARGE SCALE GENOMIC DNA]</scope>
    <source>
        <strain evidence="4 5">Oil+RF-744-GAM-WT-6</strain>
    </source>
</reference>
<dbReference type="GO" id="GO:0005829">
    <property type="term" value="C:cytosol"/>
    <property type="evidence" value="ECO:0007669"/>
    <property type="project" value="TreeGrafter"/>
</dbReference>
<proteinExistence type="predicted"/>
<dbReference type="EMBL" id="VUMN01000006">
    <property type="protein sequence ID" value="MSS58087.1"/>
    <property type="molecule type" value="Genomic_DNA"/>
</dbReference>
<feature type="domain" description="Inosine/uridine-preferring nucleoside hydrolase" evidence="3">
    <location>
        <begin position="6"/>
        <end position="298"/>
    </location>
</feature>
<evidence type="ECO:0000313" key="5">
    <source>
        <dbReference type="Proteomes" id="UP000461880"/>
    </source>
</evidence>
<dbReference type="Proteomes" id="UP000461880">
    <property type="component" value="Unassembled WGS sequence"/>
</dbReference>
<organism evidence="4 5">
    <name type="scientific">Stecheria intestinalis</name>
    <dbReference type="NCBI Taxonomy" id="2606630"/>
    <lineage>
        <taxon>Bacteria</taxon>
        <taxon>Bacillati</taxon>
        <taxon>Bacillota</taxon>
        <taxon>Erysipelotrichia</taxon>
        <taxon>Erysipelotrichales</taxon>
        <taxon>Erysipelotrichaceae</taxon>
        <taxon>Stecheria</taxon>
    </lineage>
</organism>
<dbReference type="InterPro" id="IPR023186">
    <property type="entry name" value="IUNH"/>
</dbReference>
<evidence type="ECO:0000256" key="2">
    <source>
        <dbReference type="ARBA" id="ARBA00023295"/>
    </source>
</evidence>
<name>A0A7X2NRA4_9FIRM</name>
<evidence type="ECO:0000313" key="4">
    <source>
        <dbReference type="EMBL" id="MSS58087.1"/>
    </source>
</evidence>
<evidence type="ECO:0000256" key="1">
    <source>
        <dbReference type="ARBA" id="ARBA00022801"/>
    </source>
</evidence>
<dbReference type="PROSITE" id="PS01247">
    <property type="entry name" value="IUNH"/>
    <property type="match status" value="1"/>
</dbReference>
<keyword evidence="5" id="KW-1185">Reference proteome</keyword>
<dbReference type="InterPro" id="IPR015910">
    <property type="entry name" value="I/U_nuclsd_hydro_CS"/>
</dbReference>
<dbReference type="SUPFAM" id="SSF53590">
    <property type="entry name" value="Nucleoside hydrolase"/>
    <property type="match status" value="1"/>
</dbReference>
<sequence length="315" mass="34171">MKRIPVILDGDPGHDDAIAWVFAKASPKLDIRAVCSVNGNQTIEKTTYNARRIMALLGIDAPFAKGAIRPMIADVMPAGNWHGESGLDGPAMPEPDQEISPLSAPDLMAKVISESEDPVTIIATGPQTNVAELLVSHPEVKDKIGRISFMGGGIAYGNWIPGAEYNILCDPEAADIVFRSGIPLTMSGLDVTEKAIIKPEDIARIRAVGNQVSQITADWVEFFIQHPMDIGYAGAPVHDPCAVLTLIEPQIFTMKDLHVDIELTGQYTRGATVASMEDWQIQNPNVTCALTIDQSAYVDLLISYLHAYDGREVRI</sequence>
<keyword evidence="1 4" id="KW-0378">Hydrolase</keyword>
<dbReference type="InterPro" id="IPR036452">
    <property type="entry name" value="Ribo_hydro-like"/>
</dbReference>
<dbReference type="InterPro" id="IPR001910">
    <property type="entry name" value="Inosine/uridine_hydrolase_dom"/>
</dbReference>
<dbReference type="Pfam" id="PF01156">
    <property type="entry name" value="IU_nuc_hydro"/>
    <property type="match status" value="1"/>
</dbReference>
<keyword evidence="2" id="KW-0326">Glycosidase</keyword>
<dbReference type="PANTHER" id="PTHR12304:SF4">
    <property type="entry name" value="URIDINE NUCLEOSIDASE"/>
    <property type="match status" value="1"/>
</dbReference>
<dbReference type="Gene3D" id="3.90.245.10">
    <property type="entry name" value="Ribonucleoside hydrolase-like"/>
    <property type="match status" value="1"/>
</dbReference>
<dbReference type="CDD" id="cd02651">
    <property type="entry name" value="nuc_hydro_IU_UC_XIUA"/>
    <property type="match status" value="1"/>
</dbReference>
<dbReference type="GO" id="GO:0008477">
    <property type="term" value="F:purine nucleosidase activity"/>
    <property type="evidence" value="ECO:0007669"/>
    <property type="project" value="TreeGrafter"/>
</dbReference>
<dbReference type="PANTHER" id="PTHR12304">
    <property type="entry name" value="INOSINE-URIDINE PREFERRING NUCLEOSIDE HYDROLASE"/>
    <property type="match status" value="1"/>
</dbReference>
<dbReference type="AlphaFoldDB" id="A0A7X2NRA4"/>
<accession>A0A7X2NRA4</accession>
<dbReference type="RefSeq" id="WP_154503562.1">
    <property type="nucleotide sequence ID" value="NZ_VUMN01000006.1"/>
</dbReference>
<gene>
    <name evidence="4" type="ORF">FYJ51_04125</name>
</gene>
<protein>
    <submittedName>
        <fullName evidence="4">Nucleoside hydrolase</fullName>
    </submittedName>
</protein>